<accession>A0A841L6I0</accession>
<dbReference type="InterPro" id="IPR001119">
    <property type="entry name" value="SLH_dom"/>
</dbReference>
<comment type="caution">
    <text evidence="4">The sequence shown here is derived from an EMBL/GenBank/DDBJ whole genome shotgun (WGS) entry which is preliminary data.</text>
</comment>
<evidence type="ECO:0000313" key="5">
    <source>
        <dbReference type="Proteomes" id="UP000579281"/>
    </source>
</evidence>
<dbReference type="Pfam" id="PF00395">
    <property type="entry name" value="SLH"/>
    <property type="match status" value="1"/>
</dbReference>
<sequence>MKKNTILFFIFLSILVTSIQQITFAGNITFPDAKYSWSRSYIEKLAEKKIMNGYTDGTFKPDNKVTVYEFTTILIKALGHNPPASTEGNWYDSYINKAMELSIIKEGEFSDYTKHINRVEAARMITRMIGKETEAVEWINKKEENLNYSNIWGSDIQDVPYELRVYIKTIRDNDLMRDHEMGKFFPYSPLTRADVAKLFYMAITKINKDFFKSYGAYKTLDQLQSIDLGPLTDNKEENSKKLFNTLGLKDGYLWESHGEDFSSRKIYYANVNDLPVKVGNVMVRGVEIKHKDKYNGDIIAIKLTNLLDERELHSSVGIGLIDSKYFRPRRICNFSNEDGYYNYFYDLYPDFSGLSGLTQSIMPNQDYTAITFLQEPLESELIKNVSKPTKSSIDKIAIFTKSKYIGYNGTIAEKGEQPILIINLK</sequence>
<feature type="chain" id="PRO_5032812660" description="SLH domain-containing protein" evidence="2">
    <location>
        <begin position="26"/>
        <end position="425"/>
    </location>
</feature>
<evidence type="ECO:0000256" key="1">
    <source>
        <dbReference type="ARBA" id="ARBA00022737"/>
    </source>
</evidence>
<keyword evidence="5" id="KW-1185">Reference proteome</keyword>
<dbReference type="RefSeq" id="WP_184312501.1">
    <property type="nucleotide sequence ID" value="NZ_JACHEN010000031.1"/>
</dbReference>
<protein>
    <recommendedName>
        <fullName evidence="3">SLH domain-containing protein</fullName>
    </recommendedName>
</protein>
<feature type="domain" description="SLH" evidence="3">
    <location>
        <begin position="25"/>
        <end position="88"/>
    </location>
</feature>
<dbReference type="AlphaFoldDB" id="A0A841L6I0"/>
<keyword evidence="2" id="KW-0732">Signal</keyword>
<dbReference type="Proteomes" id="UP000579281">
    <property type="component" value="Unassembled WGS sequence"/>
</dbReference>
<reference evidence="4 5" key="1">
    <citation type="submission" date="2020-08" db="EMBL/GenBank/DDBJ databases">
        <title>Genomic Encyclopedia of Type Strains, Phase IV (KMG-IV): sequencing the most valuable type-strain genomes for metagenomic binning, comparative biology and taxonomic classification.</title>
        <authorList>
            <person name="Goeker M."/>
        </authorList>
    </citation>
    <scope>NUCLEOTIDE SEQUENCE [LARGE SCALE GENOMIC DNA]</scope>
    <source>
        <strain evidence="4 5">DSM 103526</strain>
    </source>
</reference>
<dbReference type="EMBL" id="JACHEN010000031">
    <property type="protein sequence ID" value="MBB6217999.1"/>
    <property type="molecule type" value="Genomic_DNA"/>
</dbReference>
<name>A0A841L6I0_9FIRM</name>
<organism evidence="4 5">
    <name type="scientific">Anaerosolibacter carboniphilus</name>
    <dbReference type="NCBI Taxonomy" id="1417629"/>
    <lineage>
        <taxon>Bacteria</taxon>
        <taxon>Bacillati</taxon>
        <taxon>Bacillota</taxon>
        <taxon>Clostridia</taxon>
        <taxon>Peptostreptococcales</taxon>
        <taxon>Thermotaleaceae</taxon>
        <taxon>Anaerosolibacter</taxon>
    </lineage>
</organism>
<dbReference type="PROSITE" id="PS51272">
    <property type="entry name" value="SLH"/>
    <property type="match status" value="1"/>
</dbReference>
<evidence type="ECO:0000313" key="4">
    <source>
        <dbReference type="EMBL" id="MBB6217999.1"/>
    </source>
</evidence>
<keyword evidence="1" id="KW-0677">Repeat</keyword>
<proteinExistence type="predicted"/>
<gene>
    <name evidence="4" type="ORF">HNQ80_004136</name>
</gene>
<feature type="signal peptide" evidence="2">
    <location>
        <begin position="1"/>
        <end position="25"/>
    </location>
</feature>
<evidence type="ECO:0000256" key="2">
    <source>
        <dbReference type="SAM" id="SignalP"/>
    </source>
</evidence>
<evidence type="ECO:0000259" key="3">
    <source>
        <dbReference type="PROSITE" id="PS51272"/>
    </source>
</evidence>